<dbReference type="PANTHER" id="PTHR46512:SF1">
    <property type="entry name" value="PEPTIDYLPROLYL ISOMERASE"/>
    <property type="match status" value="1"/>
</dbReference>
<accession>A0AAV7Y2U7</accession>
<keyword evidence="6" id="KW-0812">Transmembrane</keyword>
<dbReference type="EC" id="5.2.1.8" evidence="3"/>
<keyword evidence="6" id="KW-0472">Membrane</keyword>
<organism evidence="8 9">
    <name type="scientific">Megalurothrips usitatus</name>
    <name type="common">bean blossom thrips</name>
    <dbReference type="NCBI Taxonomy" id="439358"/>
    <lineage>
        <taxon>Eukaryota</taxon>
        <taxon>Metazoa</taxon>
        <taxon>Ecdysozoa</taxon>
        <taxon>Arthropoda</taxon>
        <taxon>Hexapoda</taxon>
        <taxon>Insecta</taxon>
        <taxon>Pterygota</taxon>
        <taxon>Neoptera</taxon>
        <taxon>Paraneoptera</taxon>
        <taxon>Thysanoptera</taxon>
        <taxon>Terebrantia</taxon>
        <taxon>Thripoidea</taxon>
        <taxon>Thripidae</taxon>
        <taxon>Megalurothrips</taxon>
    </lineage>
</organism>
<protein>
    <recommendedName>
        <fullName evidence="3">peptidylprolyl isomerase</fullName>
        <ecNumber evidence="3">5.2.1.8</ecNumber>
    </recommendedName>
</protein>
<keyword evidence="9" id="KW-1185">Reference proteome</keyword>
<dbReference type="GO" id="GO:0044183">
    <property type="term" value="F:protein folding chaperone"/>
    <property type="evidence" value="ECO:0007669"/>
    <property type="project" value="TreeGrafter"/>
</dbReference>
<feature type="region of interest" description="Disordered" evidence="5">
    <location>
        <begin position="1"/>
        <end position="29"/>
    </location>
</feature>
<dbReference type="InterPro" id="IPR011990">
    <property type="entry name" value="TPR-like_helical_dom_sf"/>
</dbReference>
<sequence>MDLEKETQAEGGLHEGTNESEKAEDGKSEWLDILGSGQIKKKILVEGEKDTRPQRSDLCEINLEGRLKDGTIIEKYDNLFLHAGDGEVIQGVDLVLSLMDQGEQCLVEIGPRFAFGPQGRPAENSFPDVPGDVTVEYTLELLSTQPEPELEAIPIAERKRIGNRKRERGNWWYGRGDNTLAIQCYRRALDYLDEAVGGIQIEPDNALEDPDKEEKEFSLQDILEDRLKVYNNLAAAQLKIGSLDAALMSVENVLRCQPNNVKALFRKAKVLSEKGENQAASEVLEKITILDPENKTVHVELRKERSKVRENTKQQKNLYQKMMGGTTAVPKQRKTACNSRPKLASVLPWGVVVGSMAAVVAGMVAYRLKFV</sequence>
<dbReference type="GO" id="GO:0003755">
    <property type="term" value="F:peptidyl-prolyl cis-trans isomerase activity"/>
    <property type="evidence" value="ECO:0007669"/>
    <property type="project" value="UniProtKB-KW"/>
</dbReference>
<evidence type="ECO:0000313" key="8">
    <source>
        <dbReference type="EMBL" id="KAJ1530594.1"/>
    </source>
</evidence>
<feature type="repeat" description="TPR" evidence="4">
    <location>
        <begin position="227"/>
        <end position="260"/>
    </location>
</feature>
<feature type="domain" description="PPIase FKBP-type" evidence="7">
    <location>
        <begin position="56"/>
        <end position="145"/>
    </location>
</feature>
<dbReference type="GO" id="GO:0016020">
    <property type="term" value="C:membrane"/>
    <property type="evidence" value="ECO:0007669"/>
    <property type="project" value="TreeGrafter"/>
</dbReference>
<comment type="caution">
    <text evidence="8">The sequence shown here is derived from an EMBL/GenBank/DDBJ whole genome shotgun (WGS) entry which is preliminary data.</text>
</comment>
<keyword evidence="3" id="KW-0697">Rotamase</keyword>
<reference evidence="8" key="1">
    <citation type="submission" date="2022-12" db="EMBL/GenBank/DDBJ databases">
        <title>Chromosome-level genome assembly of the bean flower thrips Megalurothrips usitatus.</title>
        <authorList>
            <person name="Ma L."/>
            <person name="Liu Q."/>
            <person name="Li H."/>
            <person name="Cai W."/>
        </authorList>
    </citation>
    <scope>NUCLEOTIDE SEQUENCE</scope>
    <source>
        <strain evidence="8">Cailab_2022a</strain>
    </source>
</reference>
<evidence type="ECO:0000256" key="6">
    <source>
        <dbReference type="SAM" id="Phobius"/>
    </source>
</evidence>
<evidence type="ECO:0000256" key="3">
    <source>
        <dbReference type="PROSITE-ProRule" id="PRU00277"/>
    </source>
</evidence>
<proteinExistence type="predicted"/>
<evidence type="ECO:0000256" key="2">
    <source>
        <dbReference type="ARBA" id="ARBA00022803"/>
    </source>
</evidence>
<dbReference type="InterPro" id="IPR019734">
    <property type="entry name" value="TPR_rpt"/>
</dbReference>
<keyword evidence="2 4" id="KW-0802">TPR repeat</keyword>
<dbReference type="Proteomes" id="UP001075354">
    <property type="component" value="Chromosome 2"/>
</dbReference>
<dbReference type="EMBL" id="JAPTSV010000002">
    <property type="protein sequence ID" value="KAJ1530594.1"/>
    <property type="molecule type" value="Genomic_DNA"/>
</dbReference>
<feature type="transmembrane region" description="Helical" evidence="6">
    <location>
        <begin position="346"/>
        <end position="366"/>
    </location>
</feature>
<dbReference type="PANTHER" id="PTHR46512">
    <property type="entry name" value="PEPTIDYLPROLYL ISOMERASE"/>
    <property type="match status" value="1"/>
</dbReference>
<keyword evidence="6" id="KW-1133">Transmembrane helix</keyword>
<dbReference type="Pfam" id="PF00254">
    <property type="entry name" value="FKBP_C"/>
    <property type="match status" value="1"/>
</dbReference>
<keyword evidence="3" id="KW-0413">Isomerase</keyword>
<keyword evidence="1" id="KW-0677">Repeat</keyword>
<dbReference type="Gene3D" id="3.10.50.40">
    <property type="match status" value="1"/>
</dbReference>
<dbReference type="PROSITE" id="PS50059">
    <property type="entry name" value="FKBP_PPIASE"/>
    <property type="match status" value="1"/>
</dbReference>
<dbReference type="GO" id="GO:0005740">
    <property type="term" value="C:mitochondrial envelope"/>
    <property type="evidence" value="ECO:0007669"/>
    <property type="project" value="TreeGrafter"/>
</dbReference>
<evidence type="ECO:0000256" key="1">
    <source>
        <dbReference type="ARBA" id="ARBA00022737"/>
    </source>
</evidence>
<dbReference type="InterPro" id="IPR001179">
    <property type="entry name" value="PPIase_FKBP_dom"/>
</dbReference>
<evidence type="ECO:0000259" key="7">
    <source>
        <dbReference type="PROSITE" id="PS50059"/>
    </source>
</evidence>
<name>A0AAV7Y2U7_9NEOP</name>
<evidence type="ECO:0000313" key="9">
    <source>
        <dbReference type="Proteomes" id="UP001075354"/>
    </source>
</evidence>
<dbReference type="SMART" id="SM00028">
    <property type="entry name" value="TPR"/>
    <property type="match status" value="3"/>
</dbReference>
<dbReference type="GO" id="GO:0043066">
    <property type="term" value="P:negative regulation of apoptotic process"/>
    <property type="evidence" value="ECO:0007669"/>
    <property type="project" value="TreeGrafter"/>
</dbReference>
<comment type="catalytic activity">
    <reaction evidence="3">
        <text>[protein]-peptidylproline (omega=180) = [protein]-peptidylproline (omega=0)</text>
        <dbReference type="Rhea" id="RHEA:16237"/>
        <dbReference type="Rhea" id="RHEA-COMP:10747"/>
        <dbReference type="Rhea" id="RHEA-COMP:10748"/>
        <dbReference type="ChEBI" id="CHEBI:83833"/>
        <dbReference type="ChEBI" id="CHEBI:83834"/>
        <dbReference type="EC" id="5.2.1.8"/>
    </reaction>
</comment>
<dbReference type="InterPro" id="IPR050754">
    <property type="entry name" value="FKBP4/5/8-like"/>
</dbReference>
<dbReference type="SUPFAM" id="SSF48452">
    <property type="entry name" value="TPR-like"/>
    <property type="match status" value="1"/>
</dbReference>
<dbReference type="Pfam" id="PF13181">
    <property type="entry name" value="TPR_8"/>
    <property type="match status" value="1"/>
</dbReference>
<dbReference type="PROSITE" id="PS50005">
    <property type="entry name" value="TPR"/>
    <property type="match status" value="1"/>
</dbReference>
<evidence type="ECO:0000256" key="4">
    <source>
        <dbReference type="PROSITE-ProRule" id="PRU00339"/>
    </source>
</evidence>
<dbReference type="GO" id="GO:0012505">
    <property type="term" value="C:endomembrane system"/>
    <property type="evidence" value="ECO:0007669"/>
    <property type="project" value="TreeGrafter"/>
</dbReference>
<dbReference type="SUPFAM" id="SSF54534">
    <property type="entry name" value="FKBP-like"/>
    <property type="match status" value="1"/>
</dbReference>
<dbReference type="AlphaFoldDB" id="A0AAV7Y2U7"/>
<dbReference type="Gene3D" id="1.25.40.10">
    <property type="entry name" value="Tetratricopeptide repeat domain"/>
    <property type="match status" value="1"/>
</dbReference>
<evidence type="ECO:0000256" key="5">
    <source>
        <dbReference type="SAM" id="MobiDB-lite"/>
    </source>
</evidence>
<gene>
    <name evidence="8" type="ORF">ONE63_005476</name>
</gene>
<dbReference type="GO" id="GO:0005829">
    <property type="term" value="C:cytosol"/>
    <property type="evidence" value="ECO:0007669"/>
    <property type="project" value="TreeGrafter"/>
</dbReference>
<dbReference type="InterPro" id="IPR046357">
    <property type="entry name" value="PPIase_dom_sf"/>
</dbReference>